<feature type="region of interest" description="Disordered" evidence="5">
    <location>
        <begin position="382"/>
        <end position="404"/>
    </location>
</feature>
<dbReference type="Pfam" id="PF13183">
    <property type="entry name" value="Fer4_8"/>
    <property type="match status" value="1"/>
</dbReference>
<dbReference type="Pfam" id="PF02589">
    <property type="entry name" value="LUD_dom"/>
    <property type="match status" value="1"/>
</dbReference>
<proteinExistence type="predicted"/>
<dbReference type="GO" id="GO:0016491">
    <property type="term" value="F:oxidoreductase activity"/>
    <property type="evidence" value="ECO:0007669"/>
    <property type="project" value="UniProtKB-ARBA"/>
</dbReference>
<evidence type="ECO:0000259" key="6">
    <source>
        <dbReference type="PROSITE" id="PS51379"/>
    </source>
</evidence>
<keyword evidence="2" id="KW-0411">Iron-sulfur</keyword>
<organism evidence="7 9">
    <name type="scientific">Methanobacterium formicicum</name>
    <dbReference type="NCBI Taxonomy" id="2162"/>
    <lineage>
        <taxon>Archaea</taxon>
        <taxon>Methanobacteriati</taxon>
        <taxon>Methanobacteriota</taxon>
        <taxon>Methanomada group</taxon>
        <taxon>Methanobacteria</taxon>
        <taxon>Methanobacteriales</taxon>
        <taxon>Methanobacteriaceae</taxon>
        <taxon>Methanobacterium</taxon>
    </lineage>
</organism>
<accession>A0A089ZV69</accession>
<dbReference type="AlphaFoldDB" id="A0A089ZV69"/>
<dbReference type="InterPro" id="IPR024185">
    <property type="entry name" value="FTHF_cligase-like_sf"/>
</dbReference>
<dbReference type="Proteomes" id="UP000062768">
    <property type="component" value="Chromosome I"/>
</dbReference>
<keyword evidence="1" id="KW-0813">Transport</keyword>
<feature type="compositionally biased region" description="Basic residues" evidence="5">
    <location>
        <begin position="386"/>
        <end position="397"/>
    </location>
</feature>
<dbReference type="OrthoDB" id="23833at2157"/>
<reference evidence="8" key="2">
    <citation type="submission" date="2014-09" db="EMBL/GenBank/DDBJ databases">
        <authorList>
            <person name="Bishop-Lilly K.A."/>
            <person name="Broomall S.M."/>
            <person name="Chain P.S."/>
            <person name="Chertkov O."/>
            <person name="Coyne S.R."/>
            <person name="Daligault H.E."/>
            <person name="Davenport K.W."/>
            <person name="Erkkila T."/>
            <person name="Frey K.G."/>
            <person name="Gibbons H.S."/>
            <person name="Gu W."/>
            <person name="Jaissle J."/>
            <person name="Johnson S.L."/>
            <person name="Koroleva G.I."/>
            <person name="Ladner J.T."/>
            <person name="Lo C.-C."/>
            <person name="Minogue T.D."/>
            <person name="Munk C."/>
            <person name="Palacios G.F."/>
            <person name="Redden C.L."/>
            <person name="Rosenzweig C.N."/>
            <person name="Scholz M.B."/>
            <person name="Teshima H."/>
            <person name="Xu Y."/>
        </authorList>
    </citation>
    <scope>NUCLEOTIDE SEQUENCE</scope>
    <source>
        <strain evidence="8">Mb9</strain>
    </source>
</reference>
<keyword evidence="2" id="KW-0004">4Fe-4S</keyword>
<dbReference type="STRING" id="2162.BRM9_1098"/>
<dbReference type="GeneID" id="26739492"/>
<dbReference type="PROSITE" id="PS00198">
    <property type="entry name" value="4FE4S_FER_1"/>
    <property type="match status" value="1"/>
</dbReference>
<dbReference type="EMBL" id="LN734822">
    <property type="protein sequence ID" value="CEL24884.1"/>
    <property type="molecule type" value="Genomic_DNA"/>
</dbReference>
<keyword evidence="4" id="KW-0249">Electron transport</keyword>
<dbReference type="Gene3D" id="1.10.1060.10">
    <property type="entry name" value="Alpha-helical ferredoxin"/>
    <property type="match status" value="1"/>
</dbReference>
<dbReference type="InterPro" id="IPR004452">
    <property type="entry name" value="LutB/LldF"/>
</dbReference>
<reference evidence="7" key="1">
    <citation type="submission" date="2013-12" db="EMBL/GenBank/DDBJ databases">
        <title>The complete genome sequence of Methanobacterium sp. BRM9.</title>
        <authorList>
            <consortium name="Pastoral Greenhouse Gas Research Consortium"/>
            <person name="Kelly W.J."/>
            <person name="Leahy S.C."/>
            <person name="Perry R."/>
            <person name="Li D."/>
            <person name="Altermann E."/>
            <person name="Lambie S.C."/>
            <person name="Attwood G.T."/>
        </authorList>
    </citation>
    <scope>NUCLEOTIDE SEQUENCE [LARGE SCALE GENOMIC DNA]</scope>
    <source>
        <strain evidence="7">BRM9</strain>
    </source>
</reference>
<dbReference type="PROSITE" id="PS51379">
    <property type="entry name" value="4FE4S_FER_2"/>
    <property type="match status" value="2"/>
</dbReference>
<dbReference type="GO" id="GO:0051539">
    <property type="term" value="F:4 iron, 4 sulfur cluster binding"/>
    <property type="evidence" value="ECO:0007669"/>
    <property type="project" value="UniProtKB-KW"/>
</dbReference>
<dbReference type="KEGG" id="mfc:BRM9_1098"/>
<feature type="domain" description="4Fe-4S ferredoxin-type" evidence="6">
    <location>
        <begin position="286"/>
        <end position="318"/>
    </location>
</feature>
<evidence type="ECO:0000313" key="9">
    <source>
        <dbReference type="Proteomes" id="UP000029661"/>
    </source>
</evidence>
<dbReference type="Proteomes" id="UP000029661">
    <property type="component" value="Chromosome"/>
</dbReference>
<dbReference type="RefSeq" id="WP_048085085.1">
    <property type="nucleotide sequence ID" value="NZ_CP006933.1"/>
</dbReference>
<dbReference type="InterPro" id="IPR009051">
    <property type="entry name" value="Helical_ferredxn"/>
</dbReference>
<dbReference type="InterPro" id="IPR003741">
    <property type="entry name" value="LUD_dom"/>
</dbReference>
<dbReference type="SUPFAM" id="SSF100950">
    <property type="entry name" value="NagB/RpiA/CoA transferase-like"/>
    <property type="match status" value="1"/>
</dbReference>
<evidence type="ECO:0000256" key="1">
    <source>
        <dbReference type="ARBA" id="ARBA00022448"/>
    </source>
</evidence>
<dbReference type="PATRIC" id="fig|2162.10.peg.1304"/>
<keyword evidence="2" id="KW-0408">Iron</keyword>
<evidence type="ECO:0000313" key="10">
    <source>
        <dbReference type="Proteomes" id="UP000062768"/>
    </source>
</evidence>
<feature type="domain" description="4Fe-4S ferredoxin-type" evidence="6">
    <location>
        <begin position="337"/>
        <end position="369"/>
    </location>
</feature>
<dbReference type="SUPFAM" id="SSF46548">
    <property type="entry name" value="alpha-helical ferredoxin"/>
    <property type="match status" value="1"/>
</dbReference>
<evidence type="ECO:0000313" key="7">
    <source>
        <dbReference type="EMBL" id="AIS31914.1"/>
    </source>
</evidence>
<evidence type="ECO:0000256" key="3">
    <source>
        <dbReference type="ARBA" id="ARBA00022737"/>
    </source>
</evidence>
<dbReference type="InterPro" id="IPR037171">
    <property type="entry name" value="NagB/RpiA_transferase-like"/>
</dbReference>
<dbReference type="Gene3D" id="3.40.50.10420">
    <property type="entry name" value="NagB/RpiA/CoA transferase-like"/>
    <property type="match status" value="1"/>
</dbReference>
<gene>
    <name evidence="7" type="ORF">BRM9_1098</name>
    <name evidence="8" type="ORF">MB9_1246</name>
</gene>
<dbReference type="EMBL" id="CP006933">
    <property type="protein sequence ID" value="AIS31914.1"/>
    <property type="molecule type" value="Genomic_DNA"/>
</dbReference>
<dbReference type="PANTHER" id="PTHR47153:SF2">
    <property type="entry name" value="LACTATE UTILIZATION PROTEIN B"/>
    <property type="match status" value="1"/>
</dbReference>
<evidence type="ECO:0000256" key="2">
    <source>
        <dbReference type="ARBA" id="ARBA00022485"/>
    </source>
</evidence>
<dbReference type="GO" id="GO:0006089">
    <property type="term" value="P:lactate metabolic process"/>
    <property type="evidence" value="ECO:0007669"/>
    <property type="project" value="InterPro"/>
</dbReference>
<keyword evidence="2" id="KW-0479">Metal-binding</keyword>
<name>A0A089ZV69_METFO</name>
<keyword evidence="3" id="KW-0677">Repeat</keyword>
<sequence length="404" mass="45314">MNDPSLKIMNRSFGILNKRRSTLLEDERTLDLKERVKKIREYSVEHLSTLLEKARKTLENNGIEVIMAHDAEEAREAIYQLVKNEETVAKSKSNTAGEIQLTEYLKEHDVNVLETDLGDRIVQFHQSNPTHPIGPACHLDMEIIAKLVSEEFKKEIEAEPRAILDVVKSDIIEKISQCRVGITGANSVAAEDGSLLMVHNEGNISLLTLLDLHIVVVGVDKLVPTLEDAVSVVKLETIYATGKTVPAYMNVVSSPSKTADIEQIILNDMYGAKRVVVVFLDNGRTEAIQEKKECLWCIGCGACIVNCPVYTTLGPEFGYLRHLGGRGVVLSRYIHDNDVCFNSGLFKCTLCGQCTLECPMEIPVNLMLEELREESVKERIYPEKHGKIKNNLQKRRSPFNPDEK</sequence>
<keyword evidence="10" id="KW-1185">Reference proteome</keyword>
<evidence type="ECO:0000256" key="5">
    <source>
        <dbReference type="SAM" id="MobiDB-lite"/>
    </source>
</evidence>
<evidence type="ECO:0000313" key="8">
    <source>
        <dbReference type="EMBL" id="CEL24884.1"/>
    </source>
</evidence>
<dbReference type="InterPro" id="IPR017896">
    <property type="entry name" value="4Fe4S_Fe-S-bd"/>
</dbReference>
<dbReference type="InterPro" id="IPR017900">
    <property type="entry name" value="4Fe4S_Fe_S_CS"/>
</dbReference>
<dbReference type="PANTHER" id="PTHR47153">
    <property type="entry name" value="LACTATE UTILIZATION PROTEIN B"/>
    <property type="match status" value="1"/>
</dbReference>
<protein>
    <submittedName>
        <fullName evidence="7">4Fe-4S ferredoxin iron-sulfur binding domain-containing protein</fullName>
    </submittedName>
    <submittedName>
        <fullName evidence="8">Lactate utilization protein B/C</fullName>
    </submittedName>
</protein>
<evidence type="ECO:0000256" key="4">
    <source>
        <dbReference type="ARBA" id="ARBA00022982"/>
    </source>
</evidence>